<sequence length="81" mass="9342">MNDFHKFAIDNLLIEEEYRRIDAQLAQGEQSIMVQHDMGKWAKATGVWGTMHYSHIVEAFAEARGWTQKDFTGLEIIDDAD</sequence>
<accession>A0A9E4KAR1</accession>
<reference evidence="1" key="1">
    <citation type="journal article" date="2021" name="Proc. Natl. Acad. Sci. U.S.A.">
        <title>Global biogeography of chemosynthetic symbionts reveals both localized and globally distributed symbiont groups. .</title>
        <authorList>
            <person name="Osvatic J.T."/>
            <person name="Wilkins L.G.E."/>
            <person name="Leibrecht L."/>
            <person name="Leray M."/>
            <person name="Zauner S."/>
            <person name="Polzin J."/>
            <person name="Camacho Y."/>
            <person name="Gros O."/>
            <person name="van Gils J.A."/>
            <person name="Eisen J.A."/>
            <person name="Petersen J.M."/>
            <person name="Yuen B."/>
        </authorList>
    </citation>
    <scope>NUCLEOTIDE SEQUENCE</scope>
    <source>
        <strain evidence="1">MAGclacostrist064TRANS</strain>
    </source>
</reference>
<dbReference type="EMBL" id="JAEPCM010000016">
    <property type="protein sequence ID" value="MCG7944853.1"/>
    <property type="molecule type" value="Genomic_DNA"/>
</dbReference>
<comment type="caution">
    <text evidence="1">The sequence shown here is derived from an EMBL/GenBank/DDBJ whole genome shotgun (WGS) entry which is preliminary data.</text>
</comment>
<dbReference type="Proteomes" id="UP000886667">
    <property type="component" value="Unassembled WGS sequence"/>
</dbReference>
<evidence type="ECO:0000313" key="1">
    <source>
        <dbReference type="EMBL" id="MCG7944853.1"/>
    </source>
</evidence>
<dbReference type="AlphaFoldDB" id="A0A9E4KAR1"/>
<gene>
    <name evidence="1" type="ORF">JAZ07_00745</name>
</gene>
<organism evidence="1 2">
    <name type="scientific">Candidatus Thiodiazotropha taylori</name>
    <dbReference type="NCBI Taxonomy" id="2792791"/>
    <lineage>
        <taxon>Bacteria</taxon>
        <taxon>Pseudomonadati</taxon>
        <taxon>Pseudomonadota</taxon>
        <taxon>Gammaproteobacteria</taxon>
        <taxon>Chromatiales</taxon>
        <taxon>Sedimenticolaceae</taxon>
        <taxon>Candidatus Thiodiazotropha</taxon>
    </lineage>
</organism>
<proteinExistence type="predicted"/>
<protein>
    <submittedName>
        <fullName evidence="1">Uncharacterized protein</fullName>
    </submittedName>
</protein>
<name>A0A9E4KAR1_9GAMM</name>
<evidence type="ECO:0000313" key="2">
    <source>
        <dbReference type="Proteomes" id="UP000886667"/>
    </source>
</evidence>